<evidence type="ECO:0000313" key="10">
    <source>
        <dbReference type="EMBL" id="MFC3114676.1"/>
    </source>
</evidence>
<evidence type="ECO:0000256" key="3">
    <source>
        <dbReference type="ARBA" id="ARBA00022692"/>
    </source>
</evidence>
<feature type="transmembrane region" description="Helical" evidence="7">
    <location>
        <begin position="772"/>
        <end position="793"/>
    </location>
</feature>
<evidence type="ECO:0000259" key="9">
    <source>
        <dbReference type="Pfam" id="PF12704"/>
    </source>
</evidence>
<dbReference type="EMBL" id="JBHRTF010000002">
    <property type="protein sequence ID" value="MFC3114676.1"/>
    <property type="molecule type" value="Genomic_DNA"/>
</dbReference>
<accession>A0ABV7FAU6</accession>
<evidence type="ECO:0000256" key="6">
    <source>
        <dbReference type="ARBA" id="ARBA00038076"/>
    </source>
</evidence>
<feature type="transmembrane region" description="Helical" evidence="7">
    <location>
        <begin position="20"/>
        <end position="42"/>
    </location>
</feature>
<evidence type="ECO:0000259" key="8">
    <source>
        <dbReference type="Pfam" id="PF02687"/>
    </source>
</evidence>
<dbReference type="Pfam" id="PF02687">
    <property type="entry name" value="FtsX"/>
    <property type="match status" value="2"/>
</dbReference>
<feature type="transmembrane region" description="Helical" evidence="7">
    <location>
        <begin position="743"/>
        <end position="766"/>
    </location>
</feature>
<dbReference type="RefSeq" id="WP_378116229.1">
    <property type="nucleotide sequence ID" value="NZ_JBHRTF010000002.1"/>
</dbReference>
<reference evidence="11" key="1">
    <citation type="journal article" date="2019" name="Int. J. Syst. Evol. Microbiol.">
        <title>The Global Catalogue of Microorganisms (GCM) 10K type strain sequencing project: providing services to taxonomists for standard genome sequencing and annotation.</title>
        <authorList>
            <consortium name="The Broad Institute Genomics Platform"/>
            <consortium name="The Broad Institute Genome Sequencing Center for Infectious Disease"/>
            <person name="Wu L."/>
            <person name="Ma J."/>
        </authorList>
    </citation>
    <scope>NUCLEOTIDE SEQUENCE [LARGE SCALE GENOMIC DNA]</scope>
    <source>
        <strain evidence="11">KCTC 52237</strain>
    </source>
</reference>
<feature type="transmembrane region" description="Helical" evidence="7">
    <location>
        <begin position="419"/>
        <end position="443"/>
    </location>
</feature>
<dbReference type="PANTHER" id="PTHR30572:SF4">
    <property type="entry name" value="ABC TRANSPORTER PERMEASE YTRF"/>
    <property type="match status" value="1"/>
</dbReference>
<comment type="subcellular location">
    <subcellularLocation>
        <location evidence="1">Cell membrane</location>
        <topology evidence="1">Multi-pass membrane protein</topology>
    </subcellularLocation>
</comment>
<feature type="transmembrane region" description="Helical" evidence="7">
    <location>
        <begin position="683"/>
        <end position="706"/>
    </location>
</feature>
<evidence type="ECO:0000256" key="7">
    <source>
        <dbReference type="SAM" id="Phobius"/>
    </source>
</evidence>
<keyword evidence="5 7" id="KW-0472">Membrane</keyword>
<dbReference type="InterPro" id="IPR003838">
    <property type="entry name" value="ABC3_permease_C"/>
</dbReference>
<dbReference type="NCBIfam" id="TIGR03434">
    <property type="entry name" value="ADOP"/>
    <property type="match status" value="1"/>
</dbReference>
<dbReference type="Proteomes" id="UP001595555">
    <property type="component" value="Unassembled WGS sequence"/>
</dbReference>
<gene>
    <name evidence="10" type="ORF">ACFODX_03840</name>
</gene>
<feature type="domain" description="MacB-like periplasmic core" evidence="9">
    <location>
        <begin position="425"/>
        <end position="656"/>
    </location>
</feature>
<keyword evidence="3 7" id="KW-0812">Transmembrane</keyword>
<keyword evidence="4 7" id="KW-1133">Transmembrane helix</keyword>
<proteinExistence type="inferred from homology"/>
<feature type="transmembrane region" description="Helical" evidence="7">
    <location>
        <begin position="268"/>
        <end position="292"/>
    </location>
</feature>
<feature type="domain" description="ABC3 transporter permease C-terminal" evidence="8">
    <location>
        <begin position="689"/>
        <end position="803"/>
    </location>
</feature>
<comment type="caution">
    <text evidence="10">The sequence shown here is derived from an EMBL/GenBank/DDBJ whole genome shotgun (WGS) entry which is preliminary data.</text>
</comment>
<feature type="domain" description="MacB-like periplasmic core" evidence="9">
    <location>
        <begin position="21"/>
        <end position="232"/>
    </location>
</feature>
<feature type="domain" description="ABC3 transporter permease C-terminal" evidence="8">
    <location>
        <begin position="274"/>
        <end position="391"/>
    </location>
</feature>
<dbReference type="InterPro" id="IPR017800">
    <property type="entry name" value="ADOP"/>
</dbReference>
<keyword evidence="2" id="KW-1003">Cell membrane</keyword>
<dbReference type="InterPro" id="IPR050250">
    <property type="entry name" value="Macrolide_Exporter_MacB"/>
</dbReference>
<dbReference type="InterPro" id="IPR025857">
    <property type="entry name" value="MacB_PCD"/>
</dbReference>
<evidence type="ECO:0000256" key="4">
    <source>
        <dbReference type="ARBA" id="ARBA00022989"/>
    </source>
</evidence>
<keyword evidence="11" id="KW-1185">Reference proteome</keyword>
<dbReference type="Pfam" id="PF12704">
    <property type="entry name" value="MacB_PCD"/>
    <property type="match status" value="2"/>
</dbReference>
<feature type="transmembrane region" description="Helical" evidence="7">
    <location>
        <begin position="324"/>
        <end position="352"/>
    </location>
</feature>
<feature type="transmembrane region" description="Helical" evidence="7">
    <location>
        <begin position="372"/>
        <end position="390"/>
    </location>
</feature>
<evidence type="ECO:0000313" key="11">
    <source>
        <dbReference type="Proteomes" id="UP001595555"/>
    </source>
</evidence>
<name>A0ABV7FAU6_9GAMM</name>
<dbReference type="PANTHER" id="PTHR30572">
    <property type="entry name" value="MEMBRANE COMPONENT OF TRANSPORTER-RELATED"/>
    <property type="match status" value="1"/>
</dbReference>
<evidence type="ECO:0000256" key="1">
    <source>
        <dbReference type="ARBA" id="ARBA00004651"/>
    </source>
</evidence>
<evidence type="ECO:0000256" key="5">
    <source>
        <dbReference type="ARBA" id="ARBA00023136"/>
    </source>
</evidence>
<evidence type="ECO:0000256" key="2">
    <source>
        <dbReference type="ARBA" id="ARBA00022475"/>
    </source>
</evidence>
<sequence>MYFIKDIQYALRLLAKKPGFTLLTTSVMAVGVGLSVFLFSMFNTMIFKDLPFKDSDRLVRFHVTQDGVEARDNIELHDYAEIKNTLRGVELFSAYRELNINAIGREGARRYRAVKTEPGIFQLTRTAPLLGREFNQQDNQPGAEDVVVIGYEVWRTQFGGDENIIDQSLRIDGTPHRIIGVMPQDYWFPSNNDVWLPLRQSATNTARGSGDKPSIAALLENNVTQADVNRELAVIMQRIASRYPQSNKGLSLYVNDFQRGAEGDGIQVIYSMQIAALLILLLASINVGNLLYSRAIERNKETAVRVALGAPRARLISQMLWESAIICSLGGLIGLLVLAWGLQVTAATVATFFTDKPAFWWDFGIDAYTLKIFFGFVLATILATGLLPAWKNSGADFNAVLRDGTRGALGKKSGRLNRILVISEIFLSMTVLIAAATMVVGAYRATVTDFGVKSDNLLTARTLLRDVHYQTPEQKTQFVNALVAQLENSPGLGKVLIATMFPADWGWTPSIALEGKDYSHVQESAYPKINYVSVTPGTLEKLGVTLTAGRYLDSSDDGWGKRTVVVTDSFAAAHFPGESALGKRLRVLDAVSHADQWLTIVGVVKHTLYGDANSESGKMPSVFRPYSQAPRNDFSIAIEIKTDRPSAIRTLRNAVAAIDPELSLFQIEDYATKKQRNGAPIRFISTIFMIFGIAAVVLAGTGIYGVMANTISQRTQEIGVKRALGAQDQQIARQFLWAGGKQLLWGGIPGVAAGCAMAFAMAHVIGIGAGDLLFIVLLMVSIIAAVVLLATYLPTRRALQLEPADALRYE</sequence>
<protein>
    <submittedName>
        <fullName evidence="10">ADOP family duplicated permease</fullName>
    </submittedName>
</protein>
<organism evidence="10 11">
    <name type="scientific">Cellvibrio fontiphilus</name>
    <dbReference type="NCBI Taxonomy" id="1815559"/>
    <lineage>
        <taxon>Bacteria</taxon>
        <taxon>Pseudomonadati</taxon>
        <taxon>Pseudomonadota</taxon>
        <taxon>Gammaproteobacteria</taxon>
        <taxon>Cellvibrionales</taxon>
        <taxon>Cellvibrionaceae</taxon>
        <taxon>Cellvibrio</taxon>
    </lineage>
</organism>
<comment type="similarity">
    <text evidence="6">Belongs to the ABC-4 integral membrane protein family.</text>
</comment>